<dbReference type="InterPro" id="IPR044068">
    <property type="entry name" value="CB"/>
</dbReference>
<gene>
    <name evidence="8" type="ORF">ETSY2_06380</name>
</gene>
<dbReference type="Proteomes" id="UP000019140">
    <property type="component" value="Unassembled WGS sequence"/>
</dbReference>
<reference evidence="8 9" key="1">
    <citation type="journal article" date="2014" name="Nature">
        <title>An environmental bacterial taxon with a large and distinct metabolic repertoire.</title>
        <authorList>
            <person name="Wilson M.C."/>
            <person name="Mori T."/>
            <person name="Ruckert C."/>
            <person name="Uria A.R."/>
            <person name="Helf M.J."/>
            <person name="Takada K."/>
            <person name="Gernert C."/>
            <person name="Steffens U.A."/>
            <person name="Heycke N."/>
            <person name="Schmitt S."/>
            <person name="Rinke C."/>
            <person name="Helfrich E.J."/>
            <person name="Brachmann A.O."/>
            <person name="Gurgui C."/>
            <person name="Wakimoto T."/>
            <person name="Kracht M."/>
            <person name="Crusemann M."/>
            <person name="Hentschel U."/>
            <person name="Abe I."/>
            <person name="Matsunaga S."/>
            <person name="Kalinowski J."/>
            <person name="Takeyama H."/>
            <person name="Piel J."/>
        </authorList>
    </citation>
    <scope>NUCLEOTIDE SEQUENCE [LARGE SCALE GENOMIC DNA]</scope>
    <source>
        <strain evidence="9">TSY2</strain>
    </source>
</reference>
<evidence type="ECO:0000259" key="6">
    <source>
        <dbReference type="PROSITE" id="PS51898"/>
    </source>
</evidence>
<comment type="similarity">
    <text evidence="1">Belongs to the 'phage' integrase family.</text>
</comment>
<dbReference type="SUPFAM" id="SSF56349">
    <property type="entry name" value="DNA breaking-rejoining enzymes"/>
    <property type="match status" value="1"/>
</dbReference>
<dbReference type="PROSITE" id="PS51898">
    <property type="entry name" value="TYR_RECOMBINASE"/>
    <property type="match status" value="1"/>
</dbReference>
<dbReference type="Gene3D" id="1.10.150.130">
    <property type="match status" value="1"/>
</dbReference>
<name>W4MD69_9BACT</name>
<evidence type="ECO:0000259" key="7">
    <source>
        <dbReference type="PROSITE" id="PS51900"/>
    </source>
</evidence>
<organism evidence="8 9">
    <name type="scientific">Candidatus Entotheonella gemina</name>
    <dbReference type="NCBI Taxonomy" id="1429439"/>
    <lineage>
        <taxon>Bacteria</taxon>
        <taxon>Pseudomonadati</taxon>
        <taxon>Nitrospinota/Tectimicrobiota group</taxon>
        <taxon>Candidatus Tectimicrobiota</taxon>
        <taxon>Candidatus Entotheonellia</taxon>
        <taxon>Candidatus Entotheonellales</taxon>
        <taxon>Candidatus Entotheonellaceae</taxon>
        <taxon>Candidatus Entotheonella</taxon>
    </lineage>
</organism>
<feature type="domain" description="Core-binding (CB)" evidence="7">
    <location>
        <begin position="63"/>
        <end position="147"/>
    </location>
</feature>
<sequence>MPTIETRTTKEGTKIYRVKVRLKGYPTQTASFARLTDAKKWAKVTEADIIEGRHFKTTEAKHHTLSELVDRYLQEVLPHKGHSSIYMQTLQLKWWKKHLGSERLSDLTPAVIVEHRDKLARGDGKPRSNATVNRYLAALSHALTIAVEEWEWLKDSSPMRQVRKLKEPRGRVRFLSDDERERLLDACRRSRSPLLYTVVVLALSTGARRMEILKLTWADVDVDRRVIRLPETKNKERRALPLVGYAHELMQDHANTRRKDTNLIFPGRSGKKPTDMRTAWDEAIARAEIEDFHFHDLRHSAASYLAMNGATLAEISEILGHKTLDMVKRYAHLSEAHTSSVVERMNEKIFSRLNEG</sequence>
<dbReference type="Pfam" id="PF00589">
    <property type="entry name" value="Phage_integrase"/>
    <property type="match status" value="1"/>
</dbReference>
<evidence type="ECO:0000256" key="2">
    <source>
        <dbReference type="ARBA" id="ARBA00022908"/>
    </source>
</evidence>
<dbReference type="CDD" id="cd00796">
    <property type="entry name" value="INT_Rci_Hp1_C"/>
    <property type="match status" value="1"/>
</dbReference>
<evidence type="ECO:0000313" key="9">
    <source>
        <dbReference type="Proteomes" id="UP000019140"/>
    </source>
</evidence>
<evidence type="ECO:0000256" key="3">
    <source>
        <dbReference type="ARBA" id="ARBA00023125"/>
    </source>
</evidence>
<dbReference type="PATRIC" id="fig|1429439.4.peg.1105"/>
<keyword evidence="2" id="KW-0229">DNA integration</keyword>
<accession>W4MD69</accession>
<evidence type="ECO:0000313" key="8">
    <source>
        <dbReference type="EMBL" id="ETX08269.1"/>
    </source>
</evidence>
<proteinExistence type="inferred from homology"/>
<protein>
    <submittedName>
        <fullName evidence="8">Integrase</fullName>
    </submittedName>
</protein>
<dbReference type="InterPro" id="IPR002104">
    <property type="entry name" value="Integrase_catalytic"/>
</dbReference>
<dbReference type="PROSITE" id="PS51900">
    <property type="entry name" value="CB"/>
    <property type="match status" value="1"/>
</dbReference>
<evidence type="ECO:0000256" key="1">
    <source>
        <dbReference type="ARBA" id="ARBA00008857"/>
    </source>
</evidence>
<dbReference type="EMBL" id="AZHX01000258">
    <property type="protein sequence ID" value="ETX08269.1"/>
    <property type="molecule type" value="Genomic_DNA"/>
</dbReference>
<keyword evidence="3 5" id="KW-0238">DNA-binding</keyword>
<dbReference type="GO" id="GO:0003677">
    <property type="term" value="F:DNA binding"/>
    <property type="evidence" value="ECO:0007669"/>
    <property type="project" value="UniProtKB-UniRule"/>
</dbReference>
<dbReference type="PANTHER" id="PTHR30349">
    <property type="entry name" value="PHAGE INTEGRASE-RELATED"/>
    <property type="match status" value="1"/>
</dbReference>
<feature type="domain" description="Tyr recombinase" evidence="6">
    <location>
        <begin position="170"/>
        <end position="343"/>
    </location>
</feature>
<comment type="caution">
    <text evidence="8">The sequence shown here is derived from an EMBL/GenBank/DDBJ whole genome shotgun (WGS) entry which is preliminary data.</text>
</comment>
<keyword evidence="4" id="KW-0233">DNA recombination</keyword>
<dbReference type="InterPro" id="IPR050090">
    <property type="entry name" value="Tyrosine_recombinase_XerCD"/>
</dbReference>
<dbReference type="AlphaFoldDB" id="W4MD69"/>
<dbReference type="GO" id="GO:0015074">
    <property type="term" value="P:DNA integration"/>
    <property type="evidence" value="ECO:0007669"/>
    <property type="project" value="UniProtKB-KW"/>
</dbReference>
<dbReference type="InterPro" id="IPR013762">
    <property type="entry name" value="Integrase-like_cat_sf"/>
</dbReference>
<keyword evidence="9" id="KW-1185">Reference proteome</keyword>
<dbReference type="HOGENOM" id="CLU_027562_17_7_7"/>
<dbReference type="Gene3D" id="1.10.443.10">
    <property type="entry name" value="Intergrase catalytic core"/>
    <property type="match status" value="1"/>
</dbReference>
<dbReference type="GO" id="GO:0006310">
    <property type="term" value="P:DNA recombination"/>
    <property type="evidence" value="ECO:0007669"/>
    <property type="project" value="UniProtKB-KW"/>
</dbReference>
<evidence type="ECO:0000256" key="4">
    <source>
        <dbReference type="ARBA" id="ARBA00023172"/>
    </source>
</evidence>
<dbReference type="PANTHER" id="PTHR30349:SF64">
    <property type="entry name" value="PROPHAGE INTEGRASE INTD-RELATED"/>
    <property type="match status" value="1"/>
</dbReference>
<dbReference type="InterPro" id="IPR010998">
    <property type="entry name" value="Integrase_recombinase_N"/>
</dbReference>
<evidence type="ECO:0000256" key="5">
    <source>
        <dbReference type="PROSITE-ProRule" id="PRU01248"/>
    </source>
</evidence>
<dbReference type="InterPro" id="IPR011010">
    <property type="entry name" value="DNA_brk_join_enz"/>
</dbReference>